<dbReference type="Pfam" id="PF00091">
    <property type="entry name" value="Tubulin"/>
    <property type="match status" value="1"/>
</dbReference>
<keyword evidence="11" id="KW-1185">Reference proteome</keyword>
<accession>A0A8S1T269</accession>
<keyword evidence="7" id="KW-0342">GTP-binding</keyword>
<dbReference type="EMBL" id="CAJJDO010000013">
    <property type="protein sequence ID" value="CAD8144892.1"/>
    <property type="molecule type" value="Genomic_DNA"/>
</dbReference>
<keyword evidence="3" id="KW-0493">Microtubule</keyword>
<evidence type="ECO:0000256" key="3">
    <source>
        <dbReference type="ARBA" id="ARBA00022701"/>
    </source>
</evidence>
<dbReference type="FunFam" id="1.10.287.600:FF:000005">
    <property type="entry name" value="Tubulin alpha chain"/>
    <property type="match status" value="1"/>
</dbReference>
<evidence type="ECO:0000256" key="7">
    <source>
        <dbReference type="ARBA" id="ARBA00023134"/>
    </source>
</evidence>
<dbReference type="PANTHER" id="PTHR11588">
    <property type="entry name" value="TUBULIN"/>
    <property type="match status" value="1"/>
</dbReference>
<comment type="subunit">
    <text evidence="2">Dimer of alpha and beta chains. A typical microtubule is a hollow water-filled tube with an outer diameter of 25 nm and an inner diameter of 15 nM. Alpha-beta heterodimers associate head-to-tail to form protofilaments running lengthwise along the microtubule wall with the beta-tubulin subunit facing the microtubule plus end conferring a structural polarity. Microtubules usually have 13 protofilaments but different protofilament numbers can be found in some organisms and specialized cells.</text>
</comment>
<evidence type="ECO:0000256" key="6">
    <source>
        <dbReference type="ARBA" id="ARBA00022990"/>
    </source>
</evidence>
<name>A0A8S1T269_9CILI</name>
<evidence type="ECO:0000256" key="2">
    <source>
        <dbReference type="ARBA" id="ARBA00011747"/>
    </source>
</evidence>
<dbReference type="InterPro" id="IPR018316">
    <property type="entry name" value="Tubulin/FtsZ_2-layer-sand-dom"/>
</dbReference>
<comment type="similarity">
    <text evidence="1">Belongs to the tubulin family.</text>
</comment>
<dbReference type="AlphaFoldDB" id="A0A8S1T269"/>
<dbReference type="CDD" id="cd02186">
    <property type="entry name" value="alpha_tubulin"/>
    <property type="match status" value="1"/>
</dbReference>
<dbReference type="GO" id="GO:0016787">
    <property type="term" value="F:hydrolase activity"/>
    <property type="evidence" value="ECO:0007669"/>
    <property type="project" value="UniProtKB-KW"/>
</dbReference>
<dbReference type="InterPro" id="IPR000217">
    <property type="entry name" value="Tubulin"/>
</dbReference>
<reference evidence="10" key="1">
    <citation type="submission" date="2021-01" db="EMBL/GenBank/DDBJ databases">
        <authorList>
            <consortium name="Genoscope - CEA"/>
            <person name="William W."/>
        </authorList>
    </citation>
    <scope>NUCLEOTIDE SEQUENCE</scope>
</reference>
<gene>
    <name evidence="10" type="ORF">PPENT_87.1.T0130453</name>
</gene>
<dbReference type="FunFam" id="3.30.1330.20:FF:000001">
    <property type="entry name" value="Tubulin alpha chain"/>
    <property type="match status" value="1"/>
</dbReference>
<sequence length="340" mass="38186">MREIISFHFGQSGVQLAHPLWELYSLEHGINLDGSVPNTSESSDKDTNRNILFSETQNDCYVPLAYLADDDCQGIDQIRNGQLKQLFSTKFLQEFQEDSGSLWISSYKSAQASEIFKNQIRQLLDKCDSLQGIMIYHSVSGDITEFQTNLVPYPRIHFMLCSYAPIISAEKAYHEQLSVAEITNSAFEPANMMAKCDPRHGKYMACSMLYRGDVVPKDVNAAIATIKTKRTIQFVDWCPTGFKVGINYQPPTVVPGGDLAKVMRAVCMISNSTAIAEVFSRLDHKFDLMYAKRAFVHWYVGEGMEEGEFSEAREDLAALEKDYEEVGIETAEGEGEEGEA</sequence>
<dbReference type="GO" id="GO:0005525">
    <property type="term" value="F:GTP binding"/>
    <property type="evidence" value="ECO:0007669"/>
    <property type="project" value="UniProtKB-KW"/>
</dbReference>
<dbReference type="GO" id="GO:0005874">
    <property type="term" value="C:microtubule"/>
    <property type="evidence" value="ECO:0007669"/>
    <property type="project" value="UniProtKB-KW"/>
</dbReference>
<keyword evidence="6" id="KW-0007">Acetylation</keyword>
<dbReference type="InterPro" id="IPR003008">
    <property type="entry name" value="Tubulin_FtsZ_GTPase"/>
</dbReference>
<evidence type="ECO:0000313" key="11">
    <source>
        <dbReference type="Proteomes" id="UP000689195"/>
    </source>
</evidence>
<keyword evidence="4" id="KW-0547">Nucleotide-binding</keyword>
<dbReference type="Proteomes" id="UP000689195">
    <property type="component" value="Unassembled WGS sequence"/>
</dbReference>
<evidence type="ECO:0000313" key="10">
    <source>
        <dbReference type="EMBL" id="CAD8144892.1"/>
    </source>
</evidence>
<feature type="domain" description="Tubulin/FtsZ 2-layer sandwich" evidence="9">
    <location>
        <begin position="139"/>
        <end position="284"/>
    </location>
</feature>
<dbReference type="SMART" id="SM00865">
    <property type="entry name" value="Tubulin_C"/>
    <property type="match status" value="1"/>
</dbReference>
<evidence type="ECO:0000256" key="4">
    <source>
        <dbReference type="ARBA" id="ARBA00022741"/>
    </source>
</evidence>
<dbReference type="OrthoDB" id="422583at2759"/>
<evidence type="ECO:0000256" key="1">
    <source>
        <dbReference type="ARBA" id="ARBA00009636"/>
    </source>
</evidence>
<proteinExistence type="inferred from homology"/>
<dbReference type="Pfam" id="PF03953">
    <property type="entry name" value="Tubulin_C"/>
    <property type="match status" value="1"/>
</dbReference>
<comment type="catalytic activity">
    <reaction evidence="8">
        <text>GTP + H2O = GDP + phosphate + H(+)</text>
        <dbReference type="Rhea" id="RHEA:19669"/>
        <dbReference type="ChEBI" id="CHEBI:15377"/>
        <dbReference type="ChEBI" id="CHEBI:15378"/>
        <dbReference type="ChEBI" id="CHEBI:37565"/>
        <dbReference type="ChEBI" id="CHEBI:43474"/>
        <dbReference type="ChEBI" id="CHEBI:58189"/>
    </reaction>
    <physiologicalReaction direction="left-to-right" evidence="8">
        <dbReference type="Rhea" id="RHEA:19670"/>
    </physiologicalReaction>
</comment>
<evidence type="ECO:0000256" key="8">
    <source>
        <dbReference type="ARBA" id="ARBA00049117"/>
    </source>
</evidence>
<keyword evidence="5" id="KW-0378">Hydrolase</keyword>
<organism evidence="10 11">
    <name type="scientific">Paramecium pentaurelia</name>
    <dbReference type="NCBI Taxonomy" id="43138"/>
    <lineage>
        <taxon>Eukaryota</taxon>
        <taxon>Sar</taxon>
        <taxon>Alveolata</taxon>
        <taxon>Ciliophora</taxon>
        <taxon>Intramacronucleata</taxon>
        <taxon>Oligohymenophorea</taxon>
        <taxon>Peniculida</taxon>
        <taxon>Parameciidae</taxon>
        <taxon>Paramecium</taxon>
    </lineage>
</organism>
<evidence type="ECO:0000256" key="5">
    <source>
        <dbReference type="ARBA" id="ARBA00022801"/>
    </source>
</evidence>
<dbReference type="GO" id="GO:0007017">
    <property type="term" value="P:microtubule-based process"/>
    <property type="evidence" value="ECO:0007669"/>
    <property type="project" value="InterPro"/>
</dbReference>
<comment type="caution">
    <text evidence="10">The sequence shown here is derived from an EMBL/GenBank/DDBJ whole genome shotgun (WGS) entry which is preliminary data.</text>
</comment>
<evidence type="ECO:0000259" key="9">
    <source>
        <dbReference type="SMART" id="SM00865"/>
    </source>
</evidence>
<protein>
    <recommendedName>
        <fullName evidence="9">Tubulin/FtsZ 2-layer sandwich domain-containing protein</fullName>
    </recommendedName>
</protein>